<reference evidence="1" key="1">
    <citation type="submission" date="2022-04" db="EMBL/GenBank/DDBJ databases">
        <title>Genome of the entomopathogenic fungus Entomophthora muscae.</title>
        <authorList>
            <person name="Elya C."/>
            <person name="Lovett B.R."/>
            <person name="Lee E."/>
            <person name="Macias A.M."/>
            <person name="Hajek A.E."/>
            <person name="De Bivort B.L."/>
            <person name="Kasson M.T."/>
            <person name="De Fine Licht H.H."/>
            <person name="Stajich J.E."/>
        </authorList>
    </citation>
    <scope>NUCLEOTIDE SEQUENCE</scope>
    <source>
        <strain evidence="1">Berkeley</strain>
    </source>
</reference>
<organism evidence="1 2">
    <name type="scientific">Entomophthora muscae</name>
    <dbReference type="NCBI Taxonomy" id="34485"/>
    <lineage>
        <taxon>Eukaryota</taxon>
        <taxon>Fungi</taxon>
        <taxon>Fungi incertae sedis</taxon>
        <taxon>Zoopagomycota</taxon>
        <taxon>Entomophthoromycotina</taxon>
        <taxon>Entomophthoromycetes</taxon>
        <taxon>Entomophthorales</taxon>
        <taxon>Entomophthoraceae</taxon>
        <taxon>Entomophthora</taxon>
    </lineage>
</organism>
<comment type="caution">
    <text evidence="1">The sequence shown here is derived from an EMBL/GenBank/DDBJ whole genome shotgun (WGS) entry which is preliminary data.</text>
</comment>
<name>A0ACC2RGG0_9FUNG</name>
<protein>
    <submittedName>
        <fullName evidence="1">Uncharacterized protein</fullName>
    </submittedName>
</protein>
<sequence>MTPPLTLRPNHLQDSMAANESASTQLFKVMYITLNRVVDSMVSSNGPWAVLGKYLSYIVKLAPILWWALPSGPAGRPPTSSQEPPTGCIPDNTCAAALSIL</sequence>
<gene>
    <name evidence="1" type="ORF">DSO57_1027223</name>
</gene>
<evidence type="ECO:0000313" key="2">
    <source>
        <dbReference type="Proteomes" id="UP001165960"/>
    </source>
</evidence>
<keyword evidence="2" id="KW-1185">Reference proteome</keyword>
<dbReference type="Proteomes" id="UP001165960">
    <property type="component" value="Unassembled WGS sequence"/>
</dbReference>
<proteinExistence type="predicted"/>
<accession>A0ACC2RGG0</accession>
<dbReference type="EMBL" id="QTSX02007264">
    <property type="protein sequence ID" value="KAJ9049188.1"/>
    <property type="molecule type" value="Genomic_DNA"/>
</dbReference>
<evidence type="ECO:0000313" key="1">
    <source>
        <dbReference type="EMBL" id="KAJ9049188.1"/>
    </source>
</evidence>